<dbReference type="EMBL" id="FXAT01000004">
    <property type="protein sequence ID" value="SMG42573.1"/>
    <property type="molecule type" value="Genomic_DNA"/>
</dbReference>
<organism evidence="1 2">
    <name type="scientific">Paraburkholderia susongensis</name>
    <dbReference type="NCBI Taxonomy" id="1515439"/>
    <lineage>
        <taxon>Bacteria</taxon>
        <taxon>Pseudomonadati</taxon>
        <taxon>Pseudomonadota</taxon>
        <taxon>Betaproteobacteria</taxon>
        <taxon>Burkholderiales</taxon>
        <taxon>Burkholderiaceae</taxon>
        <taxon>Paraburkholderia</taxon>
    </lineage>
</organism>
<protein>
    <submittedName>
        <fullName evidence="1">Uncharacterized protein</fullName>
    </submittedName>
</protein>
<evidence type="ECO:0000313" key="2">
    <source>
        <dbReference type="Proteomes" id="UP000193228"/>
    </source>
</evidence>
<reference evidence="2" key="1">
    <citation type="submission" date="2017-04" db="EMBL/GenBank/DDBJ databases">
        <authorList>
            <person name="Varghese N."/>
            <person name="Submissions S."/>
        </authorList>
    </citation>
    <scope>NUCLEOTIDE SEQUENCE [LARGE SCALE GENOMIC DNA]</scope>
    <source>
        <strain evidence="2">LMG 29540</strain>
    </source>
</reference>
<proteinExistence type="predicted"/>
<sequence>MMLLWATPTPASRKNKASFQKGRLFFFRKAAAPFECVRLLCTQRTNMARDAHPVK</sequence>
<dbReference type="STRING" id="1515439.SAMN06265784_10480"/>
<evidence type="ECO:0000313" key="1">
    <source>
        <dbReference type="EMBL" id="SMG42573.1"/>
    </source>
</evidence>
<accession>A0A1X7KN08</accession>
<dbReference type="Proteomes" id="UP000193228">
    <property type="component" value="Unassembled WGS sequence"/>
</dbReference>
<name>A0A1X7KN08_9BURK</name>
<gene>
    <name evidence="1" type="ORF">SAMN06265784_10480</name>
</gene>
<dbReference type="AlphaFoldDB" id="A0A1X7KN08"/>
<keyword evidence="2" id="KW-1185">Reference proteome</keyword>